<dbReference type="STRING" id="1086011.HJ01_01444"/>
<dbReference type="PANTHER" id="PTHR43690">
    <property type="entry name" value="NARDILYSIN"/>
    <property type="match status" value="1"/>
</dbReference>
<keyword evidence="3 11" id="KW-0645">Protease</keyword>
<dbReference type="InterPro" id="IPR011765">
    <property type="entry name" value="Pept_M16_N"/>
</dbReference>
<dbReference type="AlphaFoldDB" id="H7FQI4"/>
<comment type="caution">
    <text evidence="11">The sequence shown here is derived from an EMBL/GenBank/DDBJ whole genome shotgun (WGS) entry which is preliminary data.</text>
</comment>
<accession>H7FQI4</accession>
<dbReference type="InterPro" id="IPR011249">
    <property type="entry name" value="Metalloenz_LuxS/M16"/>
</dbReference>
<evidence type="ECO:0000256" key="4">
    <source>
        <dbReference type="ARBA" id="ARBA00022723"/>
    </source>
</evidence>
<dbReference type="PATRIC" id="fig|1086011.3.peg.1414"/>
<comment type="similarity">
    <text evidence="2 8">Belongs to the peptidase M16 family.</text>
</comment>
<keyword evidence="4" id="KW-0479">Metal-binding</keyword>
<protein>
    <submittedName>
        <fullName evidence="11">Zinc protease pqqL</fullName>
        <ecNumber evidence="11">3.4.-.-</ecNumber>
    </submittedName>
</protein>
<sequence length="952" mass="108150">MCFLGLDLLKNKQNYMKQFSKVTIGLLFCSSVIFAQDLDLSKKIPLDPSVKTGVLENGLTYYIKKNAKPENKVDLRLVVNAGSILENDDQRGLAHFMEHMNFNGTKSFPKNKLVDYLQSIGVKFGQHLNAYTSFDETVYFLPIPSDSPEKLENGFSIIEDWAFNADLTPEEIEKERGVVLEEYRLGLGADKRMLSRYLPKMMYNSHYADRLPIGEKEILEKFKYDKIVNFYKDWYRPDLISVIVVGDIDVAAMEKKVKEHFSKYKNPANEKERKVYEVPNHKETFVAVESDKEAPYTMVRLLYKDYESPKKMKTIGNYKNNITEGLFTTMINNRLSELVNSATPPFTYGYSYHGGTYARSKEAYQSFAVVQEDKQLSALKVLVVENERAKKYGFTVGELERAKSEVLAEYEKQYNDRDKTDSDQFVAQYQSEFLEQVPAPGIEWEFKTTKELLPSISLADVTLYMKDLVKEDNRVVIITGPEKEGLVKVTEQQVLGALKINADEITAYEDSKAVTSLLRNEVKSGAILKKEIDAKLGLTTLFLSNGAKVKYKKTDFKNDEILMDAVSFGGTNTYSNDEIIKTQFANGALAEAGFSGLSLNDINKFMSGKIASVNPYISTFTEGLKGRSTPKDLEYLFQSTYAYFTDLNLDPEAFEGFKQKQSAFYKNMASQPSFFFQQELYAYLMKEDPRFNGIVPTDKTWAKTDYQLAYKKYKERFANAGDFEFFFIGNVDDKVMEAFASKYIASLPSTKKKDVVTDLGYRMLKGDLKKVINKGTDPKSTVSIMYYGDAVYSEKEALAMQALGEVLTIKLIEELRENEAGVYGVSARGGMTKVPNGSFNFRIGFPCGPENAEKLTVSALKELQKIIDNGPDEKDVAKFKEAELLEYKKDIKENQFWLSNFTQSYIDGKSPERILQVEEAINKITAKDIQAVAKKYLTKDKVVAMLMPEVKS</sequence>
<evidence type="ECO:0000256" key="7">
    <source>
        <dbReference type="ARBA" id="ARBA00023049"/>
    </source>
</evidence>
<dbReference type="Gene3D" id="3.30.830.10">
    <property type="entry name" value="Metalloenzyme, LuxS/M16 peptidase-like"/>
    <property type="match status" value="4"/>
</dbReference>
<evidence type="ECO:0000256" key="6">
    <source>
        <dbReference type="ARBA" id="ARBA00022833"/>
    </source>
</evidence>
<dbReference type="EC" id="3.4.-.-" evidence="11"/>
<feature type="domain" description="Peptidase M16 N-terminal" evidence="9">
    <location>
        <begin position="65"/>
        <end position="204"/>
    </location>
</feature>
<evidence type="ECO:0000256" key="5">
    <source>
        <dbReference type="ARBA" id="ARBA00022801"/>
    </source>
</evidence>
<evidence type="ECO:0000313" key="11">
    <source>
        <dbReference type="EMBL" id="EIA09538.1"/>
    </source>
</evidence>
<evidence type="ECO:0000313" key="12">
    <source>
        <dbReference type="Proteomes" id="UP000005566"/>
    </source>
</evidence>
<dbReference type="PROSITE" id="PS00143">
    <property type="entry name" value="INSULINASE"/>
    <property type="match status" value="1"/>
</dbReference>
<evidence type="ECO:0000259" key="9">
    <source>
        <dbReference type="Pfam" id="PF00675"/>
    </source>
</evidence>
<dbReference type="InterPro" id="IPR007863">
    <property type="entry name" value="Peptidase_M16_C"/>
</dbReference>
<evidence type="ECO:0000256" key="3">
    <source>
        <dbReference type="ARBA" id="ARBA00022670"/>
    </source>
</evidence>
<organism evidence="11 12">
    <name type="scientific">Flavobacterium frigoris (strain PS1)</name>
    <dbReference type="NCBI Taxonomy" id="1086011"/>
    <lineage>
        <taxon>Bacteria</taxon>
        <taxon>Pseudomonadati</taxon>
        <taxon>Bacteroidota</taxon>
        <taxon>Flavobacteriia</taxon>
        <taxon>Flavobacteriales</taxon>
        <taxon>Flavobacteriaceae</taxon>
        <taxon>Flavobacterium</taxon>
    </lineage>
</organism>
<dbReference type="Pfam" id="PF05193">
    <property type="entry name" value="Peptidase_M16_C"/>
    <property type="match status" value="2"/>
</dbReference>
<dbReference type="GO" id="GO:0004222">
    <property type="term" value="F:metalloendopeptidase activity"/>
    <property type="evidence" value="ECO:0007669"/>
    <property type="project" value="InterPro"/>
</dbReference>
<dbReference type="EMBL" id="AHKF01000015">
    <property type="protein sequence ID" value="EIA09538.1"/>
    <property type="molecule type" value="Genomic_DNA"/>
</dbReference>
<dbReference type="InterPro" id="IPR050626">
    <property type="entry name" value="Peptidase_M16"/>
</dbReference>
<feature type="domain" description="Peptidase M16 C-terminal" evidence="10">
    <location>
        <begin position="222"/>
        <end position="404"/>
    </location>
</feature>
<proteinExistence type="inferred from homology"/>
<gene>
    <name evidence="11" type="ORF">HJ01_01444</name>
</gene>
<dbReference type="Pfam" id="PF00675">
    <property type="entry name" value="Peptidase_M16"/>
    <property type="match status" value="1"/>
</dbReference>
<keyword evidence="5 11" id="KW-0378">Hydrolase</keyword>
<comment type="cofactor">
    <cofactor evidence="1">
        <name>Zn(2+)</name>
        <dbReference type="ChEBI" id="CHEBI:29105"/>
    </cofactor>
</comment>
<dbReference type="PANTHER" id="PTHR43690:SF34">
    <property type="entry name" value="ZINC PROTEASE PQQL-LIKE"/>
    <property type="match status" value="1"/>
</dbReference>
<dbReference type="InterPro" id="IPR001431">
    <property type="entry name" value="Pept_M16_Zn_BS"/>
</dbReference>
<dbReference type="Proteomes" id="UP000005566">
    <property type="component" value="Unassembled WGS sequence"/>
</dbReference>
<keyword evidence="6" id="KW-0862">Zinc</keyword>
<dbReference type="GO" id="GO:0046872">
    <property type="term" value="F:metal ion binding"/>
    <property type="evidence" value="ECO:0007669"/>
    <property type="project" value="UniProtKB-KW"/>
</dbReference>
<evidence type="ECO:0000259" key="10">
    <source>
        <dbReference type="Pfam" id="PF05193"/>
    </source>
</evidence>
<evidence type="ECO:0000256" key="8">
    <source>
        <dbReference type="RuleBase" id="RU004447"/>
    </source>
</evidence>
<keyword evidence="7" id="KW-0482">Metalloprotease</keyword>
<name>H7FQI4_FLAFP</name>
<dbReference type="SUPFAM" id="SSF63411">
    <property type="entry name" value="LuxS/MPP-like metallohydrolase"/>
    <property type="match status" value="4"/>
</dbReference>
<feature type="domain" description="Peptidase M16 C-terminal" evidence="10">
    <location>
        <begin position="711"/>
        <end position="881"/>
    </location>
</feature>
<evidence type="ECO:0000256" key="2">
    <source>
        <dbReference type="ARBA" id="ARBA00007261"/>
    </source>
</evidence>
<reference evidence="11 12" key="1">
    <citation type="journal article" date="2014" name="Acta Crystallogr. D">
        <title>Structure-based characterization and antifreeze properties of a hyperactive ice-binding protein from the Antarctic bacterium Flavobacterium frigoris PS1.</title>
        <authorList>
            <person name="Do H."/>
            <person name="Kim S.J."/>
            <person name="Kim H.J."/>
            <person name="Lee J.H."/>
        </authorList>
    </citation>
    <scope>NUCLEOTIDE SEQUENCE [LARGE SCALE GENOMIC DNA]</scope>
    <source>
        <strain evidence="11 12">PS1</strain>
    </source>
</reference>
<dbReference type="eggNOG" id="COG0612">
    <property type="taxonomic scope" value="Bacteria"/>
</dbReference>
<keyword evidence="12" id="KW-1185">Reference proteome</keyword>
<evidence type="ECO:0000256" key="1">
    <source>
        <dbReference type="ARBA" id="ARBA00001947"/>
    </source>
</evidence>
<dbReference type="GO" id="GO:0006508">
    <property type="term" value="P:proteolysis"/>
    <property type="evidence" value="ECO:0007669"/>
    <property type="project" value="UniProtKB-KW"/>
</dbReference>